<proteinExistence type="predicted"/>
<organism evidence="1 2">
    <name type="scientific">Ostreococcus tauri virus OtV5</name>
    <dbReference type="NCBI Taxonomy" id="1785753"/>
    <lineage>
        <taxon>Viruses</taxon>
        <taxon>Varidnaviria</taxon>
        <taxon>Bamfordvirae</taxon>
        <taxon>Nucleocytoviricota</taxon>
        <taxon>Megaviricetes</taxon>
        <taxon>Algavirales</taxon>
        <taxon>Phycodnaviridae</taxon>
        <taxon>Prasinovirus</taxon>
        <taxon>Prasinovirus ostreotauri</taxon>
    </lineage>
</organism>
<dbReference type="GeneID" id="5845580"/>
<protein>
    <submittedName>
        <fullName evidence="1">Uncharacterized protein</fullName>
    </submittedName>
</protein>
<dbReference type="RefSeq" id="YP_001648323.2">
    <property type="nucleotide sequence ID" value="NC_010191.2"/>
</dbReference>
<keyword evidence="2" id="KW-1185">Reference proteome</keyword>
<name>A9YWE4_9PHYC</name>
<accession>A9YWE4</accession>
<evidence type="ECO:0000313" key="1">
    <source>
        <dbReference type="EMBL" id="ABY28027.2"/>
    </source>
</evidence>
<dbReference type="KEGG" id="vg:5845580"/>
<sequence length="123" mass="13692">MAYLYLLAVIFVLYLMMQNKTRGMNKAIEKLVRQSARYAVAAQQDASPVIAVLHANYAAAYFYALKDIASESQIHNATGIDVKKFKEHVTNVQDMVTRKTSEKCPEFVGEVDIYLAQIGGEAA</sequence>
<dbReference type="OrthoDB" id="15203at10239"/>
<evidence type="ECO:0000313" key="2">
    <source>
        <dbReference type="Proteomes" id="UP000203890"/>
    </source>
</evidence>
<gene>
    <name evidence="1" type="ORF">OtV5_226</name>
</gene>
<reference evidence="1 2" key="1">
    <citation type="journal article" date="2008" name="PLoS ONE">
        <title>Life-cycle and genome of OtV5, a large DNA virus of the pelagic marine unicellular green alga Ostreococcus tauri.</title>
        <authorList>
            <person name="Derelle E."/>
            <person name="Ferraz C."/>
            <person name="Escande M.L."/>
            <person name="Eychenie S."/>
            <person name="Cooke R."/>
            <person name="Piganeau G."/>
            <person name="Desdevises Y."/>
            <person name="Bellec L."/>
            <person name="Moreau H."/>
            <person name="Grimsley N."/>
        </authorList>
    </citation>
    <scope>NUCLEOTIDE SEQUENCE [LARGE SCALE GENOMIC DNA]</scope>
    <source>
        <strain evidence="1 2">OtV5</strain>
    </source>
</reference>
<dbReference type="Proteomes" id="UP000203890">
    <property type="component" value="Segment"/>
</dbReference>
<dbReference type="EMBL" id="EU304328">
    <property type="protein sequence ID" value="ABY28027.2"/>
    <property type="molecule type" value="Genomic_DNA"/>
</dbReference>